<evidence type="ECO:0000313" key="4">
    <source>
        <dbReference type="EMBL" id="KAJ7694117.1"/>
    </source>
</evidence>
<sequence>MTVGARTIYLLLLLSLLLALTAACADPSMSHPARDLSSAPDSSGDKFEFGTPEVSGAMEGPGNELSSSGDLVFLQNQSLRESMPQICKASALSVKDLEETLHDLEEALQNMHTAIDLTTKGYLQGHLEETEILKVHALMADFTAKFYGEGASHQGQEAAQRYLKENPADRAQQCLNSLSLVKRRNTLVNIIKDLGRYDKMARTIDDISPRGHPQRAGYLEHLATNFRVQYLLYSCTRTSVRLRLPASDLRHPNVRRSETEDHRVFTQ</sequence>
<dbReference type="Proteomes" id="UP001221757">
    <property type="component" value="Unassembled WGS sequence"/>
</dbReference>
<organism evidence="4 5">
    <name type="scientific">Mycena rosella</name>
    <name type="common">Pink bonnet</name>
    <name type="synonym">Agaricus rosellus</name>
    <dbReference type="NCBI Taxonomy" id="1033263"/>
    <lineage>
        <taxon>Eukaryota</taxon>
        <taxon>Fungi</taxon>
        <taxon>Dikarya</taxon>
        <taxon>Basidiomycota</taxon>
        <taxon>Agaricomycotina</taxon>
        <taxon>Agaricomycetes</taxon>
        <taxon>Agaricomycetidae</taxon>
        <taxon>Agaricales</taxon>
        <taxon>Marasmiineae</taxon>
        <taxon>Mycenaceae</taxon>
        <taxon>Mycena</taxon>
    </lineage>
</organism>
<evidence type="ECO:0000256" key="1">
    <source>
        <dbReference type="SAM" id="Coils"/>
    </source>
</evidence>
<accession>A0AAD7DLF1</accession>
<dbReference type="PROSITE" id="PS51257">
    <property type="entry name" value="PROKAR_LIPOPROTEIN"/>
    <property type="match status" value="1"/>
</dbReference>
<feature type="chain" id="PRO_5042004979" evidence="3">
    <location>
        <begin position="26"/>
        <end position="267"/>
    </location>
</feature>
<keyword evidence="1" id="KW-0175">Coiled coil</keyword>
<protein>
    <submittedName>
        <fullName evidence="4">Uncharacterized protein</fullName>
    </submittedName>
</protein>
<reference evidence="4" key="1">
    <citation type="submission" date="2023-03" db="EMBL/GenBank/DDBJ databases">
        <title>Massive genome expansion in bonnet fungi (Mycena s.s.) driven by repeated elements and novel gene families across ecological guilds.</title>
        <authorList>
            <consortium name="Lawrence Berkeley National Laboratory"/>
            <person name="Harder C.B."/>
            <person name="Miyauchi S."/>
            <person name="Viragh M."/>
            <person name="Kuo A."/>
            <person name="Thoen E."/>
            <person name="Andreopoulos B."/>
            <person name="Lu D."/>
            <person name="Skrede I."/>
            <person name="Drula E."/>
            <person name="Henrissat B."/>
            <person name="Morin E."/>
            <person name="Kohler A."/>
            <person name="Barry K."/>
            <person name="LaButti K."/>
            <person name="Morin E."/>
            <person name="Salamov A."/>
            <person name="Lipzen A."/>
            <person name="Mereny Z."/>
            <person name="Hegedus B."/>
            <person name="Baldrian P."/>
            <person name="Stursova M."/>
            <person name="Weitz H."/>
            <person name="Taylor A."/>
            <person name="Grigoriev I.V."/>
            <person name="Nagy L.G."/>
            <person name="Martin F."/>
            <person name="Kauserud H."/>
        </authorList>
    </citation>
    <scope>NUCLEOTIDE SEQUENCE</scope>
    <source>
        <strain evidence="4">CBHHK067</strain>
    </source>
</reference>
<name>A0AAD7DLF1_MYCRO</name>
<evidence type="ECO:0000256" key="3">
    <source>
        <dbReference type="SAM" id="SignalP"/>
    </source>
</evidence>
<evidence type="ECO:0000313" key="5">
    <source>
        <dbReference type="Proteomes" id="UP001221757"/>
    </source>
</evidence>
<feature type="region of interest" description="Disordered" evidence="2">
    <location>
        <begin position="30"/>
        <end position="66"/>
    </location>
</feature>
<dbReference type="AlphaFoldDB" id="A0AAD7DLF1"/>
<feature type="signal peptide" evidence="3">
    <location>
        <begin position="1"/>
        <end position="25"/>
    </location>
</feature>
<comment type="caution">
    <text evidence="4">The sequence shown here is derived from an EMBL/GenBank/DDBJ whole genome shotgun (WGS) entry which is preliminary data.</text>
</comment>
<keyword evidence="5" id="KW-1185">Reference proteome</keyword>
<evidence type="ECO:0000256" key="2">
    <source>
        <dbReference type="SAM" id="MobiDB-lite"/>
    </source>
</evidence>
<dbReference type="EMBL" id="JARKIE010000043">
    <property type="protein sequence ID" value="KAJ7694117.1"/>
    <property type="molecule type" value="Genomic_DNA"/>
</dbReference>
<keyword evidence="3" id="KW-0732">Signal</keyword>
<feature type="coiled-coil region" evidence="1">
    <location>
        <begin position="87"/>
        <end position="114"/>
    </location>
</feature>
<gene>
    <name evidence="4" type="ORF">B0H17DRAFT_1057844</name>
</gene>
<proteinExistence type="predicted"/>